<dbReference type="EMBL" id="LXEY01000015">
    <property type="protein sequence ID" value="OAV61822.1"/>
    <property type="molecule type" value="Genomic_DNA"/>
</dbReference>
<keyword evidence="1" id="KW-0812">Transmembrane</keyword>
<evidence type="ECO:0000256" key="1">
    <source>
        <dbReference type="SAM" id="Phobius"/>
    </source>
</evidence>
<dbReference type="InterPro" id="IPR014729">
    <property type="entry name" value="Rossmann-like_a/b/a_fold"/>
</dbReference>
<dbReference type="Pfam" id="PF02698">
    <property type="entry name" value="DUF218"/>
    <property type="match status" value="1"/>
</dbReference>
<feature type="domain" description="DUF218" evidence="2">
    <location>
        <begin position="181"/>
        <end position="321"/>
    </location>
</feature>
<evidence type="ECO:0000313" key="3">
    <source>
        <dbReference type="EMBL" id="OAV61822.1"/>
    </source>
</evidence>
<gene>
    <name evidence="3" type="ORF">A6F49_07980</name>
</gene>
<feature type="transmembrane region" description="Helical" evidence="1">
    <location>
        <begin position="330"/>
        <end position="350"/>
    </location>
</feature>
<comment type="caution">
    <text evidence="3">The sequence shown here is derived from an EMBL/GenBank/DDBJ whole genome shotgun (WGS) entry which is preliminary data.</text>
</comment>
<dbReference type="GO" id="GO:0005886">
    <property type="term" value="C:plasma membrane"/>
    <property type="evidence" value="ECO:0007669"/>
    <property type="project" value="TreeGrafter"/>
</dbReference>
<reference evidence="3 4" key="1">
    <citation type="submission" date="2016-04" db="EMBL/GenBank/DDBJ databases">
        <title>First whole genome shotgun sequence of the bacterium Enteractinococcus sp. strain UASWS1574.</title>
        <authorList>
            <person name="Crovadore J."/>
            <person name="Chablais R."/>
            <person name="Lefort F."/>
        </authorList>
    </citation>
    <scope>NUCLEOTIDE SEQUENCE [LARGE SCALE GENOMIC DNA]</scope>
    <source>
        <strain evidence="3 4">UASWS1574</strain>
    </source>
</reference>
<dbReference type="Proteomes" id="UP000078292">
    <property type="component" value="Unassembled WGS sequence"/>
</dbReference>
<dbReference type="RefSeq" id="WP_043057345.1">
    <property type="nucleotide sequence ID" value="NZ_LXEY01000015.1"/>
</dbReference>
<dbReference type="InterPro" id="IPR051599">
    <property type="entry name" value="Cell_Envelope_Assoc"/>
</dbReference>
<dbReference type="PANTHER" id="PTHR30336">
    <property type="entry name" value="INNER MEMBRANE PROTEIN, PROBABLE PERMEASE"/>
    <property type="match status" value="1"/>
</dbReference>
<dbReference type="CDD" id="cd06259">
    <property type="entry name" value="YdcF-like"/>
    <property type="match status" value="1"/>
</dbReference>
<feature type="transmembrane region" description="Helical" evidence="1">
    <location>
        <begin position="6"/>
        <end position="23"/>
    </location>
</feature>
<proteinExistence type="predicted"/>
<keyword evidence="4" id="KW-1185">Reference proteome</keyword>
<feature type="transmembrane region" description="Helical" evidence="1">
    <location>
        <begin position="62"/>
        <end position="93"/>
    </location>
</feature>
<dbReference type="GO" id="GO:0000270">
    <property type="term" value="P:peptidoglycan metabolic process"/>
    <property type="evidence" value="ECO:0007669"/>
    <property type="project" value="TreeGrafter"/>
</dbReference>
<organism evidence="3 4">
    <name type="scientific">Enteractinococcus helveticum</name>
    <dbReference type="NCBI Taxonomy" id="1837282"/>
    <lineage>
        <taxon>Bacteria</taxon>
        <taxon>Bacillati</taxon>
        <taxon>Actinomycetota</taxon>
        <taxon>Actinomycetes</taxon>
        <taxon>Micrococcales</taxon>
        <taxon>Micrococcaceae</taxon>
    </lineage>
</organism>
<keyword evidence="1" id="KW-1133">Transmembrane helix</keyword>
<dbReference type="STRING" id="1837282.A6F49_07980"/>
<accession>A0A1B7M0Q1</accession>
<keyword evidence="1" id="KW-0472">Membrane</keyword>
<dbReference type="InterPro" id="IPR003848">
    <property type="entry name" value="DUF218"/>
</dbReference>
<dbReference type="GO" id="GO:0043164">
    <property type="term" value="P:Gram-negative-bacterium-type cell wall biogenesis"/>
    <property type="evidence" value="ECO:0007669"/>
    <property type="project" value="TreeGrafter"/>
</dbReference>
<dbReference type="PANTHER" id="PTHR30336:SF4">
    <property type="entry name" value="ENVELOPE BIOGENESIS FACTOR ELYC"/>
    <property type="match status" value="1"/>
</dbReference>
<sequence length="360" mass="38557">MTIITVVTAVFGILGLLATGLGINRISNDPRRIAAYSYTIIGTGATLLAAGLLLYLLANWPILLVITLGASLIAIGLGTALGYPLLVGFLLWAGITTLRRESRSLGNMLSLLAGLALFFLPTALALIEPAEIVRDDLAYHLQYGIYTALLLLITYIASCFAAFIIASLAYRWRKPKHPSTAVIVLGAGLLNGKVPPLLASRLKRGIRAQHDDAGEPIMITSGGKGDDEPVAEGVAMRDYVIEQGVAPDDVVAEDQSTNTEENLQFSRKLLPDTSAPVTVVTSSYHVFRAALLTRELGLRAHVIGAPTAWYYLPSAIIREFIAVMRDHLKVHLVATVGIIVLTIAFTIWVVPAMVLPTGAV</sequence>
<dbReference type="Gene3D" id="3.40.50.620">
    <property type="entry name" value="HUPs"/>
    <property type="match status" value="1"/>
</dbReference>
<evidence type="ECO:0000259" key="2">
    <source>
        <dbReference type="Pfam" id="PF02698"/>
    </source>
</evidence>
<dbReference type="OrthoDB" id="9782395at2"/>
<feature type="transmembrane region" description="Helical" evidence="1">
    <location>
        <begin position="105"/>
        <end position="127"/>
    </location>
</feature>
<feature type="transmembrane region" description="Helical" evidence="1">
    <location>
        <begin position="35"/>
        <end position="56"/>
    </location>
</feature>
<evidence type="ECO:0000313" key="4">
    <source>
        <dbReference type="Proteomes" id="UP000078292"/>
    </source>
</evidence>
<name>A0A1B7M0Q1_9MICC</name>
<feature type="transmembrane region" description="Helical" evidence="1">
    <location>
        <begin position="147"/>
        <end position="170"/>
    </location>
</feature>
<protein>
    <recommendedName>
        <fullName evidence="2">DUF218 domain-containing protein</fullName>
    </recommendedName>
</protein>
<dbReference type="AlphaFoldDB" id="A0A1B7M0Q1"/>